<dbReference type="GO" id="GO:0016020">
    <property type="term" value="C:membrane"/>
    <property type="evidence" value="ECO:0007669"/>
    <property type="project" value="UniProtKB-SubCell"/>
</dbReference>
<dbReference type="Gene3D" id="2.10.70.10">
    <property type="entry name" value="Complement Module, domain 1"/>
    <property type="match status" value="1"/>
</dbReference>
<keyword evidence="2" id="KW-0677">Repeat</keyword>
<dbReference type="EMBL" id="MU827345">
    <property type="protein sequence ID" value="KAJ7352853.1"/>
    <property type="molecule type" value="Genomic_DNA"/>
</dbReference>
<dbReference type="Pfam" id="PF00431">
    <property type="entry name" value="CUB"/>
    <property type="match status" value="2"/>
</dbReference>
<evidence type="ECO:0000313" key="10">
    <source>
        <dbReference type="Proteomes" id="UP001163046"/>
    </source>
</evidence>
<dbReference type="PROSITE" id="PS50923">
    <property type="entry name" value="SUSHI"/>
    <property type="match status" value="2"/>
</dbReference>
<keyword evidence="6" id="KW-0768">Sushi</keyword>
<dbReference type="InterPro" id="IPR035976">
    <property type="entry name" value="Sushi/SCR/CCP_sf"/>
</dbReference>
<proteinExistence type="predicted"/>
<dbReference type="InterPro" id="IPR035914">
    <property type="entry name" value="Sperma_CUB_dom_sf"/>
</dbReference>
<feature type="domain" description="Sushi" evidence="8">
    <location>
        <begin position="1"/>
        <end position="24"/>
    </location>
</feature>
<dbReference type="Pfam" id="PF00084">
    <property type="entry name" value="Sushi"/>
    <property type="match status" value="1"/>
</dbReference>
<dbReference type="PANTHER" id="PTHR24251:SF51">
    <property type="entry name" value="CUBILIN-LIKE"/>
    <property type="match status" value="1"/>
</dbReference>
<feature type="domain" description="CUB" evidence="7">
    <location>
        <begin position="197"/>
        <end position="310"/>
    </location>
</feature>
<dbReference type="Proteomes" id="UP001163046">
    <property type="component" value="Unassembled WGS sequence"/>
</dbReference>
<dbReference type="SMART" id="SM00042">
    <property type="entry name" value="CUB"/>
    <property type="match status" value="2"/>
</dbReference>
<feature type="domain" description="CUB" evidence="7">
    <location>
        <begin position="85"/>
        <end position="193"/>
    </location>
</feature>
<dbReference type="CDD" id="cd00033">
    <property type="entry name" value="CCP"/>
    <property type="match status" value="2"/>
</dbReference>
<dbReference type="FunFam" id="2.10.70.10:FF:000011">
    <property type="entry name" value="CUB and sushi domain-containing protein 3 isoform A"/>
    <property type="match status" value="1"/>
</dbReference>
<name>A0A9W9YJ19_9CNID</name>
<dbReference type="InterPro" id="IPR000436">
    <property type="entry name" value="Sushi_SCR_CCP_dom"/>
</dbReference>
<dbReference type="SMART" id="SM00032">
    <property type="entry name" value="CCP"/>
    <property type="match status" value="1"/>
</dbReference>
<dbReference type="CDD" id="cd00041">
    <property type="entry name" value="CUB"/>
    <property type="match status" value="2"/>
</dbReference>
<dbReference type="Gene3D" id="2.60.120.290">
    <property type="entry name" value="Spermadhesin, CUB domain"/>
    <property type="match status" value="2"/>
</dbReference>
<dbReference type="PANTHER" id="PTHR24251">
    <property type="entry name" value="OVOCHYMASE-RELATED"/>
    <property type="match status" value="1"/>
</dbReference>
<protein>
    <submittedName>
        <fullName evidence="9">Uncharacterized protein</fullName>
    </submittedName>
</protein>
<comment type="subcellular location">
    <subcellularLocation>
        <location evidence="1">Membrane</location>
    </subcellularLocation>
</comment>
<feature type="domain" description="Sushi" evidence="8">
    <location>
        <begin position="25"/>
        <end position="82"/>
    </location>
</feature>
<keyword evidence="5" id="KW-0325">Glycoprotein</keyword>
<evidence type="ECO:0000256" key="2">
    <source>
        <dbReference type="ARBA" id="ARBA00022737"/>
    </source>
</evidence>
<dbReference type="PROSITE" id="PS01180">
    <property type="entry name" value="CUB"/>
    <property type="match status" value="2"/>
</dbReference>
<evidence type="ECO:0000256" key="1">
    <source>
        <dbReference type="ARBA" id="ARBA00004370"/>
    </source>
</evidence>
<evidence type="ECO:0000313" key="9">
    <source>
        <dbReference type="EMBL" id="KAJ7352853.1"/>
    </source>
</evidence>
<feature type="disulfide bond" evidence="6">
    <location>
        <begin position="53"/>
        <end position="80"/>
    </location>
</feature>
<gene>
    <name evidence="9" type="ORF">OS493_033395</name>
</gene>
<evidence type="ECO:0000259" key="8">
    <source>
        <dbReference type="PROSITE" id="PS50923"/>
    </source>
</evidence>
<dbReference type="FunFam" id="2.60.120.290:FF:000005">
    <property type="entry name" value="Procollagen C-endopeptidase enhancer 1"/>
    <property type="match status" value="1"/>
</dbReference>
<reference evidence="9" key="1">
    <citation type="submission" date="2023-01" db="EMBL/GenBank/DDBJ databases">
        <title>Genome assembly of the deep-sea coral Lophelia pertusa.</title>
        <authorList>
            <person name="Herrera S."/>
            <person name="Cordes E."/>
        </authorList>
    </citation>
    <scope>NUCLEOTIDE SEQUENCE</scope>
    <source>
        <strain evidence="9">USNM1676648</strain>
        <tissue evidence="9">Polyp</tissue>
    </source>
</reference>
<comment type="caution">
    <text evidence="6">Lacks conserved residue(s) required for the propagation of feature annotation.</text>
</comment>
<dbReference type="SUPFAM" id="SSF57535">
    <property type="entry name" value="Complement control module/SCR domain"/>
    <property type="match status" value="2"/>
</dbReference>
<sequence length="331" mass="36780">MHGSEVRTCQTNGIWTGTQPSCPIVSCGDPGAPINGIRYGKTFTYQSTIILECDPQYKLVGDLTRTCQADGQWTGTQPACQSTSCGTFLNGPSGTVTSKNFPANYDDNEYCTWQIQVPVDKKVRLDFTEFRTETGKDFLMVYDTSRYDRPTIVFDGTTYKPPPFTSSGNVARVRFISDGASTEKGFSFSYKQVDTDCGGVYEDGSGTISSPGYPNGYANNLDCSWLLYRTVDTPDFIFTDFDTEENYDLVAVSTGRFGEEIITNGWSGNRVPVDSYFTVGSSYMWIRFTTNGGNGDGRFHPGWSGPYKKYWPYGANGKKKRSLRKASAWMK</sequence>
<evidence type="ECO:0000256" key="4">
    <source>
        <dbReference type="ARBA" id="ARBA00023157"/>
    </source>
</evidence>
<evidence type="ECO:0000256" key="6">
    <source>
        <dbReference type="PROSITE-ProRule" id="PRU00302"/>
    </source>
</evidence>
<keyword evidence="4 6" id="KW-1015">Disulfide bond</keyword>
<dbReference type="SUPFAM" id="SSF49854">
    <property type="entry name" value="Spermadhesin, CUB domain"/>
    <property type="match status" value="2"/>
</dbReference>
<comment type="caution">
    <text evidence="9">The sequence shown here is derived from an EMBL/GenBank/DDBJ whole genome shotgun (WGS) entry which is preliminary data.</text>
</comment>
<evidence type="ECO:0000259" key="7">
    <source>
        <dbReference type="PROSITE" id="PS01180"/>
    </source>
</evidence>
<dbReference type="InterPro" id="IPR000859">
    <property type="entry name" value="CUB_dom"/>
</dbReference>
<dbReference type="OrthoDB" id="10009301at2759"/>
<keyword evidence="10" id="KW-1185">Reference proteome</keyword>
<organism evidence="9 10">
    <name type="scientific">Desmophyllum pertusum</name>
    <dbReference type="NCBI Taxonomy" id="174260"/>
    <lineage>
        <taxon>Eukaryota</taxon>
        <taxon>Metazoa</taxon>
        <taxon>Cnidaria</taxon>
        <taxon>Anthozoa</taxon>
        <taxon>Hexacorallia</taxon>
        <taxon>Scleractinia</taxon>
        <taxon>Caryophylliina</taxon>
        <taxon>Caryophylliidae</taxon>
        <taxon>Desmophyllum</taxon>
    </lineage>
</organism>
<dbReference type="AlphaFoldDB" id="A0A9W9YJ19"/>
<evidence type="ECO:0000256" key="3">
    <source>
        <dbReference type="ARBA" id="ARBA00023136"/>
    </source>
</evidence>
<keyword evidence="3" id="KW-0472">Membrane</keyword>
<accession>A0A9W9YJ19</accession>
<evidence type="ECO:0000256" key="5">
    <source>
        <dbReference type="ARBA" id="ARBA00023180"/>
    </source>
</evidence>